<comment type="caution">
    <text evidence="3">The sequence shown here is derived from an EMBL/GenBank/DDBJ whole genome shotgun (WGS) entry which is preliminary data.</text>
</comment>
<evidence type="ECO:0000256" key="1">
    <source>
        <dbReference type="SAM" id="Phobius"/>
    </source>
</evidence>
<feature type="transmembrane region" description="Helical" evidence="1">
    <location>
        <begin position="28"/>
        <end position="55"/>
    </location>
</feature>
<dbReference type="AlphaFoldDB" id="A0AAD1XX23"/>
<dbReference type="PANTHER" id="PTHR14969:SF13">
    <property type="entry name" value="AT30094P"/>
    <property type="match status" value="1"/>
</dbReference>
<sequence length="197" mass="22870">MLRRLDTVDKKYSEYVHKWDTHYFELPFMFAGMIFAPFIVPFVVASIYLISVIYFRSDDDITDGHKLFNKAFGYTMVYLLWVILGLILTVCMKKFLYRERPNPGKTARLMELRWNEHNGAFPSGDTLQSAMYVGYVLITFPLYGPNAYLQYLLLVAVPLVAFSRIYYHCHWIGDTIVGAIVGFILSAFAFLTTKAFY</sequence>
<name>A0AAD1XX23_EUPCR</name>
<evidence type="ECO:0000313" key="3">
    <source>
        <dbReference type="EMBL" id="CAI2380504.1"/>
    </source>
</evidence>
<feature type="transmembrane region" description="Helical" evidence="1">
    <location>
        <begin position="76"/>
        <end position="96"/>
    </location>
</feature>
<organism evidence="3 4">
    <name type="scientific">Euplotes crassus</name>
    <dbReference type="NCBI Taxonomy" id="5936"/>
    <lineage>
        <taxon>Eukaryota</taxon>
        <taxon>Sar</taxon>
        <taxon>Alveolata</taxon>
        <taxon>Ciliophora</taxon>
        <taxon>Intramacronucleata</taxon>
        <taxon>Spirotrichea</taxon>
        <taxon>Hypotrichia</taxon>
        <taxon>Euplotida</taxon>
        <taxon>Euplotidae</taxon>
        <taxon>Moneuplotes</taxon>
    </lineage>
</organism>
<dbReference type="InterPro" id="IPR000326">
    <property type="entry name" value="PAP2/HPO"/>
</dbReference>
<evidence type="ECO:0000313" key="4">
    <source>
        <dbReference type="Proteomes" id="UP001295684"/>
    </source>
</evidence>
<protein>
    <recommendedName>
        <fullName evidence="2">Phosphatidic acid phosphatase type 2/haloperoxidase domain-containing protein</fullName>
    </recommendedName>
</protein>
<dbReference type="Proteomes" id="UP001295684">
    <property type="component" value="Unassembled WGS sequence"/>
</dbReference>
<keyword evidence="1" id="KW-0812">Transmembrane</keyword>
<keyword evidence="1" id="KW-0472">Membrane</keyword>
<dbReference type="Gene3D" id="1.20.144.10">
    <property type="entry name" value="Phosphatidic acid phosphatase type 2/haloperoxidase"/>
    <property type="match status" value="1"/>
</dbReference>
<accession>A0AAD1XX23</accession>
<dbReference type="CDD" id="cd01610">
    <property type="entry name" value="PAP2_like"/>
    <property type="match status" value="1"/>
</dbReference>
<gene>
    <name evidence="3" type="ORF">ECRASSUSDP1_LOCUS21940</name>
</gene>
<reference evidence="3" key="1">
    <citation type="submission" date="2023-07" db="EMBL/GenBank/DDBJ databases">
        <authorList>
            <consortium name="AG Swart"/>
            <person name="Singh M."/>
            <person name="Singh A."/>
            <person name="Seah K."/>
            <person name="Emmerich C."/>
        </authorList>
    </citation>
    <scope>NUCLEOTIDE SEQUENCE</scope>
    <source>
        <strain evidence="3">DP1</strain>
    </source>
</reference>
<dbReference type="SMART" id="SM00014">
    <property type="entry name" value="acidPPc"/>
    <property type="match status" value="1"/>
</dbReference>
<feature type="domain" description="Phosphatidic acid phosphatase type 2/haloperoxidase" evidence="2">
    <location>
        <begin position="75"/>
        <end position="190"/>
    </location>
</feature>
<evidence type="ECO:0000259" key="2">
    <source>
        <dbReference type="SMART" id="SM00014"/>
    </source>
</evidence>
<keyword evidence="1" id="KW-1133">Transmembrane helix</keyword>
<keyword evidence="4" id="KW-1185">Reference proteome</keyword>
<dbReference type="SUPFAM" id="SSF48317">
    <property type="entry name" value="Acid phosphatase/Vanadium-dependent haloperoxidase"/>
    <property type="match status" value="1"/>
</dbReference>
<dbReference type="InterPro" id="IPR036938">
    <property type="entry name" value="PAP2/HPO_sf"/>
</dbReference>
<proteinExistence type="predicted"/>
<dbReference type="Pfam" id="PF01569">
    <property type="entry name" value="PAP2"/>
    <property type="match status" value="1"/>
</dbReference>
<feature type="transmembrane region" description="Helical" evidence="1">
    <location>
        <begin position="176"/>
        <end position="196"/>
    </location>
</feature>
<dbReference type="GO" id="GO:0042392">
    <property type="term" value="F:sphingosine-1-phosphate phosphatase activity"/>
    <property type="evidence" value="ECO:0007669"/>
    <property type="project" value="TreeGrafter"/>
</dbReference>
<dbReference type="PANTHER" id="PTHR14969">
    <property type="entry name" value="SPHINGOSINE-1-PHOSPHATE PHOSPHOHYDROLASE"/>
    <property type="match status" value="1"/>
</dbReference>
<dbReference type="EMBL" id="CAMPGE010022468">
    <property type="protein sequence ID" value="CAI2380504.1"/>
    <property type="molecule type" value="Genomic_DNA"/>
</dbReference>